<evidence type="ECO:0000313" key="1">
    <source>
        <dbReference type="EMBL" id="MEO3683885.1"/>
    </source>
</evidence>
<dbReference type="Proteomes" id="UP001477278">
    <property type="component" value="Unassembled WGS sequence"/>
</dbReference>
<evidence type="ECO:0000313" key="2">
    <source>
        <dbReference type="Proteomes" id="UP001477278"/>
    </source>
</evidence>
<keyword evidence="2" id="KW-1185">Reference proteome</keyword>
<dbReference type="EMBL" id="JBDPZN010000008">
    <property type="protein sequence ID" value="MEO3683885.1"/>
    <property type="molecule type" value="Genomic_DNA"/>
</dbReference>
<gene>
    <name evidence="1" type="ORF">ABHN84_16550</name>
</gene>
<reference evidence="1 2" key="1">
    <citation type="submission" date="2024-05" db="EMBL/GenBank/DDBJ databases">
        <title>Genome sequencing of Marine Estuary Bacteria, Shewanella vesiculosa and S. baltica, and Pseudomonas syringae.</title>
        <authorList>
            <person name="Gurung A."/>
            <person name="Maclea K.S."/>
        </authorList>
    </citation>
    <scope>NUCLEOTIDE SEQUENCE [LARGE SCALE GENOMIC DNA]</scope>
    <source>
        <strain evidence="1 2">1A</strain>
    </source>
</reference>
<sequence>MARSSNRLARIKMRRLLQSKRGKLVFVLSIVLMIFLITSVVNRIANTHTVWHFDCYADSYFSHQGESSLKVDKSNLWLSLDIDHHQAKLIYKIESSVHGTEIAQLVGKVDHVDMGSFTYHLRLTLQPTLWQTSSRLKPYLHNEFGIMASQKIVGVSIAQQVQVIDLDNALTSTTLKFLPSNNVWSCQLRSPDTAH</sequence>
<protein>
    <submittedName>
        <fullName evidence="1">Uncharacterized protein</fullName>
    </submittedName>
</protein>
<accession>A0ABV0FSU1</accession>
<comment type="caution">
    <text evidence="1">The sequence shown here is derived from an EMBL/GenBank/DDBJ whole genome shotgun (WGS) entry which is preliminary data.</text>
</comment>
<organism evidence="1 2">
    <name type="scientific">Shewanella vesiculosa</name>
    <dbReference type="NCBI Taxonomy" id="518738"/>
    <lineage>
        <taxon>Bacteria</taxon>
        <taxon>Pseudomonadati</taxon>
        <taxon>Pseudomonadota</taxon>
        <taxon>Gammaproteobacteria</taxon>
        <taxon>Alteromonadales</taxon>
        <taxon>Shewanellaceae</taxon>
        <taxon>Shewanella</taxon>
    </lineage>
</organism>
<dbReference type="RefSeq" id="WP_347690683.1">
    <property type="nucleotide sequence ID" value="NZ_JBDPZN010000008.1"/>
</dbReference>
<proteinExistence type="predicted"/>
<name>A0ABV0FSU1_9GAMM</name>